<dbReference type="HOGENOM" id="CLU_1893844_0_0_9"/>
<evidence type="ECO:0000259" key="3">
    <source>
        <dbReference type="Pfam" id="PF01402"/>
    </source>
</evidence>
<gene>
    <name evidence="4" type="ordered locus">Moth_0732</name>
</gene>
<dbReference type="GO" id="GO:0003677">
    <property type="term" value="F:DNA binding"/>
    <property type="evidence" value="ECO:0007669"/>
    <property type="project" value="InterPro"/>
</dbReference>
<dbReference type="OrthoDB" id="9808744at2"/>
<accession>Q2RKI9</accession>
<dbReference type="SUPFAM" id="SSF50118">
    <property type="entry name" value="Cell growth inhibitor/plasmid maintenance toxic component"/>
    <property type="match status" value="1"/>
</dbReference>
<dbReference type="InterPro" id="IPR003477">
    <property type="entry name" value="PemK-like"/>
</dbReference>
<evidence type="ECO:0000256" key="1">
    <source>
        <dbReference type="ARBA" id="ARBA00007521"/>
    </source>
</evidence>
<proteinExistence type="inferred from homology"/>
<dbReference type="AlphaFoldDB" id="Q2RKI9"/>
<dbReference type="Pfam" id="PF01402">
    <property type="entry name" value="RHH_1"/>
    <property type="match status" value="1"/>
</dbReference>
<feature type="domain" description="Ribbon-helix-helix protein CopG" evidence="3">
    <location>
        <begin position="5"/>
        <end position="43"/>
    </location>
</feature>
<name>Q2RKI9_MOOTA</name>
<keyword evidence="2" id="KW-1277">Toxin-antitoxin system</keyword>
<dbReference type="InterPro" id="IPR011067">
    <property type="entry name" value="Plasmid_toxin/cell-grow_inhib"/>
</dbReference>
<dbReference type="Gene3D" id="2.30.30.110">
    <property type="match status" value="1"/>
</dbReference>
<dbReference type="Pfam" id="PF02452">
    <property type="entry name" value="PemK_toxin"/>
    <property type="match status" value="1"/>
</dbReference>
<dbReference type="eggNOG" id="COG0864">
    <property type="taxonomic scope" value="Bacteria"/>
</dbReference>
<dbReference type="SUPFAM" id="SSF47598">
    <property type="entry name" value="Ribbon-helix-helix"/>
    <property type="match status" value="1"/>
</dbReference>
<dbReference type="CDD" id="cd22231">
    <property type="entry name" value="RHH_NikR_HicB-like"/>
    <property type="match status" value="1"/>
</dbReference>
<comment type="similarity">
    <text evidence="1">Belongs to the PemK/MazF family.</text>
</comment>
<dbReference type="STRING" id="264732.Moth_0732"/>
<dbReference type="EMBL" id="CP000232">
    <property type="protein sequence ID" value="ABC19050.1"/>
    <property type="molecule type" value="Genomic_DNA"/>
</dbReference>
<dbReference type="EnsemblBacteria" id="ABC19050">
    <property type="protein sequence ID" value="ABC19050"/>
    <property type="gene ID" value="Moth_0732"/>
</dbReference>
<dbReference type="GO" id="GO:0006355">
    <property type="term" value="P:regulation of DNA-templated transcription"/>
    <property type="evidence" value="ECO:0007669"/>
    <property type="project" value="InterPro"/>
</dbReference>
<dbReference type="InterPro" id="IPR002145">
    <property type="entry name" value="CopG"/>
</dbReference>
<dbReference type="PATRIC" id="fig|264732.11.peg.784"/>
<protein>
    <submittedName>
        <fullName evidence="4">Putative transcriptional regulator, CopG family</fullName>
    </submittedName>
</protein>
<evidence type="ECO:0000256" key="2">
    <source>
        <dbReference type="ARBA" id="ARBA00022649"/>
    </source>
</evidence>
<dbReference type="eggNOG" id="COG2337">
    <property type="taxonomic scope" value="Bacteria"/>
</dbReference>
<dbReference type="NCBIfam" id="NF041551">
    <property type="entry name" value="YlcI_YnfO_N"/>
    <property type="match status" value="1"/>
</dbReference>
<sequence length="134" mass="14947">MEQLRTTVRMPAELLKAIEAVRDSEEFPTLSDFVRRAVEKYVGTGHVLRGPLYGVVVSDGPFNYLSTIVIVPLSTGAKPATFRPEISFHGKVTRALPDQLRAVDKHRLREYQGSVAGTSFFYALQEALRELLAL</sequence>
<dbReference type="KEGG" id="mta:Moth_0732"/>
<reference evidence="4" key="1">
    <citation type="submission" date="2005-12" db="EMBL/GenBank/DDBJ databases">
        <title>Complete sequence of Moorella thermoacetica ATCC 39073.</title>
        <authorList>
            <consortium name="US DOE Joint Genome Institute"/>
            <person name="Copeland A."/>
            <person name="Lucas S."/>
            <person name="Lapidus A."/>
            <person name="Barry K."/>
            <person name="Detter J.C."/>
            <person name="Glavina T."/>
            <person name="Hammon N."/>
            <person name="Israni S."/>
            <person name="Pitluck S."/>
            <person name="Chertkov O."/>
            <person name="Saunders E.H."/>
            <person name="Brettin T."/>
            <person name="Bruce D."/>
            <person name="Han C."/>
            <person name="Tapia R."/>
            <person name="Gilna P."/>
            <person name="Schmutz J."/>
            <person name="Larimer F."/>
            <person name="Land M."/>
            <person name="Kyrpides N."/>
            <person name="Anderson I."/>
            <person name="Richardson P."/>
            <person name="Ragsdale S."/>
        </authorList>
    </citation>
    <scope>NUCLEOTIDE SEQUENCE</scope>
    <source>
        <strain evidence="4">ATCC 39073</strain>
    </source>
</reference>
<organism evidence="4">
    <name type="scientific">Moorella thermoacetica (strain ATCC 39073 / JCM 9320)</name>
    <dbReference type="NCBI Taxonomy" id="264732"/>
    <lineage>
        <taxon>Bacteria</taxon>
        <taxon>Bacillati</taxon>
        <taxon>Bacillota</taxon>
        <taxon>Clostridia</taxon>
        <taxon>Neomoorellales</taxon>
        <taxon>Neomoorellaceae</taxon>
        <taxon>Neomoorella</taxon>
    </lineage>
</organism>
<evidence type="ECO:0000313" key="4">
    <source>
        <dbReference type="EMBL" id="ABC19050.1"/>
    </source>
</evidence>
<dbReference type="InterPro" id="IPR010985">
    <property type="entry name" value="Ribbon_hlx_hlx"/>
</dbReference>